<comment type="caution">
    <text evidence="8">The sequence shown here is derived from an EMBL/GenBank/DDBJ whole genome shotgun (WGS) entry which is preliminary data.</text>
</comment>
<evidence type="ECO:0000259" key="7">
    <source>
        <dbReference type="PROSITE" id="PS51032"/>
    </source>
</evidence>
<dbReference type="GO" id="GO:0003677">
    <property type="term" value="F:DNA binding"/>
    <property type="evidence" value="ECO:0007669"/>
    <property type="project" value="UniProtKB-KW"/>
</dbReference>
<dbReference type="InterPro" id="IPR016177">
    <property type="entry name" value="DNA-bd_dom_sf"/>
</dbReference>
<comment type="subcellular location">
    <subcellularLocation>
        <location evidence="1">Nucleus</location>
    </subcellularLocation>
</comment>
<gene>
    <name evidence="8" type="ORF">C3L33_20042</name>
</gene>
<proteinExistence type="predicted"/>
<dbReference type="SMART" id="SM00380">
    <property type="entry name" value="AP2"/>
    <property type="match status" value="1"/>
</dbReference>
<name>A0A6A4KXC4_9ERIC</name>
<accession>A0A6A4KXC4</accession>
<evidence type="ECO:0000313" key="9">
    <source>
        <dbReference type="Proteomes" id="UP000428333"/>
    </source>
</evidence>
<evidence type="ECO:0000256" key="6">
    <source>
        <dbReference type="SAM" id="MobiDB-lite"/>
    </source>
</evidence>
<keyword evidence="4" id="KW-0804">Transcription</keyword>
<evidence type="ECO:0000313" key="8">
    <source>
        <dbReference type="EMBL" id="KAE9448061.1"/>
    </source>
</evidence>
<dbReference type="EMBL" id="QEFC01003459">
    <property type="protein sequence ID" value="KAE9448061.1"/>
    <property type="molecule type" value="Genomic_DNA"/>
</dbReference>
<evidence type="ECO:0000256" key="3">
    <source>
        <dbReference type="ARBA" id="ARBA00023125"/>
    </source>
</evidence>
<keyword evidence="3" id="KW-0238">DNA-binding</keyword>
<dbReference type="Gene3D" id="3.30.730.10">
    <property type="entry name" value="AP2/ERF domain"/>
    <property type="match status" value="2"/>
</dbReference>
<protein>
    <recommendedName>
        <fullName evidence="7">AP2/ERF domain-containing protein</fullName>
    </recommendedName>
</protein>
<dbReference type="OrthoDB" id="207175at2759"/>
<evidence type="ECO:0000256" key="2">
    <source>
        <dbReference type="ARBA" id="ARBA00023015"/>
    </source>
</evidence>
<dbReference type="PANTHER" id="PTHR32467:SF72">
    <property type="entry name" value="AP2-LIKE ETHYLENE-RESPONSIVE TRANSCRIPTION FACTOR BBM"/>
    <property type="match status" value="1"/>
</dbReference>
<keyword evidence="2" id="KW-0805">Transcription regulation</keyword>
<dbReference type="PANTHER" id="PTHR32467">
    <property type="entry name" value="AP2-LIKE ETHYLENE-RESPONSIVE TRANSCRIPTION FACTOR"/>
    <property type="match status" value="1"/>
</dbReference>
<sequence length="516" mass="55357">MLMGASCNNTQNQGGPKLENFLGDNSFSNHGDHRSHYNIYTPLQLPVPESTADPATAATIDGGPTTIGLSMIKNWLRSQPTPVPQPQPDNKADCGGGNNVQTLSLSMSTDSQTGSPLPLLAAGGGGGESSVSVDNKQKGTSLDAQTGAIEAVPRKPIDTFGGYDKEDKAARAYDLAALKYWERAVVFHVVHQFTVELQGITSMEDGKQGSEELPETRIFTWELSVSTQEEAAEAYDIAAIKFRGLNAVTNFDMSRYDVKSILESSTLPIGGAAKRLKDAEQAEMTIDAQLSTSDNTLSTSHLANGIPNYGAAHHHGWPTIAFPQAQPYSMHYPYVQQRVWCKQEQDDNSTHTFQDLNQIQLGNTHNFFHQPTSVLHNLMSLESSNLDHSSGSNSAVYSGGGGSDGIGYGGFGIPMATVIAQEGNNGQGNGYGDHNDIKMLGYDTVFGSSDPNYQARNLYYLQQQSSAGGAMKASGVYDQGSACNNWVPTAVPTLATRANNMALCHGAQNFTVWNDT</sequence>
<dbReference type="AlphaFoldDB" id="A0A6A4KXC4"/>
<dbReference type="InterPro" id="IPR001471">
    <property type="entry name" value="AP2/ERF_dom"/>
</dbReference>
<dbReference type="InterPro" id="IPR036955">
    <property type="entry name" value="AP2/ERF_dom_sf"/>
</dbReference>
<feature type="domain" description="AP2/ERF" evidence="7">
    <location>
        <begin position="196"/>
        <end position="252"/>
    </location>
</feature>
<reference evidence="8 9" key="1">
    <citation type="journal article" date="2019" name="Genome Biol. Evol.">
        <title>The Rhododendron genome and chromosomal organization provide insight into shared whole-genome duplications across the heath family (Ericaceae).</title>
        <authorList>
            <person name="Soza V.L."/>
            <person name="Lindsley D."/>
            <person name="Waalkes A."/>
            <person name="Ramage E."/>
            <person name="Patwardhan R.P."/>
            <person name="Burton J.N."/>
            <person name="Adey A."/>
            <person name="Kumar A."/>
            <person name="Qiu R."/>
            <person name="Shendure J."/>
            <person name="Hall B."/>
        </authorList>
    </citation>
    <scope>NUCLEOTIDE SEQUENCE [LARGE SCALE GENOMIC DNA]</scope>
    <source>
        <strain evidence="8">RSF 1966-606</strain>
    </source>
</reference>
<dbReference type="SUPFAM" id="SSF54171">
    <property type="entry name" value="DNA-binding domain"/>
    <property type="match status" value="1"/>
</dbReference>
<evidence type="ECO:0000256" key="1">
    <source>
        <dbReference type="ARBA" id="ARBA00004123"/>
    </source>
</evidence>
<feature type="non-terminal residue" evidence="8">
    <location>
        <position position="1"/>
    </location>
</feature>
<keyword evidence="9" id="KW-1185">Reference proteome</keyword>
<dbReference type="PROSITE" id="PS51032">
    <property type="entry name" value="AP2_ERF"/>
    <property type="match status" value="1"/>
</dbReference>
<feature type="region of interest" description="Disordered" evidence="6">
    <location>
        <begin position="77"/>
        <end position="141"/>
    </location>
</feature>
<feature type="compositionally biased region" description="Polar residues" evidence="6">
    <location>
        <begin position="99"/>
        <end position="113"/>
    </location>
</feature>
<evidence type="ECO:0000256" key="5">
    <source>
        <dbReference type="ARBA" id="ARBA00023242"/>
    </source>
</evidence>
<keyword evidence="5" id="KW-0539">Nucleus</keyword>
<dbReference type="Proteomes" id="UP000428333">
    <property type="component" value="Linkage Group LG12"/>
</dbReference>
<evidence type="ECO:0000256" key="4">
    <source>
        <dbReference type="ARBA" id="ARBA00023163"/>
    </source>
</evidence>
<dbReference type="GO" id="GO:0005634">
    <property type="term" value="C:nucleus"/>
    <property type="evidence" value="ECO:0007669"/>
    <property type="project" value="UniProtKB-SubCell"/>
</dbReference>
<dbReference type="GO" id="GO:0003700">
    <property type="term" value="F:DNA-binding transcription factor activity"/>
    <property type="evidence" value="ECO:0007669"/>
    <property type="project" value="InterPro"/>
</dbReference>
<organism evidence="8 9">
    <name type="scientific">Rhododendron williamsianum</name>
    <dbReference type="NCBI Taxonomy" id="262921"/>
    <lineage>
        <taxon>Eukaryota</taxon>
        <taxon>Viridiplantae</taxon>
        <taxon>Streptophyta</taxon>
        <taxon>Embryophyta</taxon>
        <taxon>Tracheophyta</taxon>
        <taxon>Spermatophyta</taxon>
        <taxon>Magnoliopsida</taxon>
        <taxon>eudicotyledons</taxon>
        <taxon>Gunneridae</taxon>
        <taxon>Pentapetalae</taxon>
        <taxon>asterids</taxon>
        <taxon>Ericales</taxon>
        <taxon>Ericaceae</taxon>
        <taxon>Ericoideae</taxon>
        <taxon>Rhodoreae</taxon>
        <taxon>Rhododendron</taxon>
    </lineage>
</organism>